<dbReference type="InterPro" id="IPR029068">
    <property type="entry name" value="Glyas_Bleomycin-R_OHBP_Dase"/>
</dbReference>
<feature type="domain" description="VOC" evidence="2">
    <location>
        <begin position="25"/>
        <end position="153"/>
    </location>
</feature>
<keyword evidence="4" id="KW-1185">Reference proteome</keyword>
<accession>A0A8J7M8R3</accession>
<dbReference type="SUPFAM" id="SSF54593">
    <property type="entry name" value="Glyoxalase/Bleomycin resistance protein/Dihydroxybiphenyl dioxygenase"/>
    <property type="match status" value="1"/>
</dbReference>
<dbReference type="Gene3D" id="3.10.180.10">
    <property type="entry name" value="2,3-Dihydroxybiphenyl 1,2-Dioxygenase, domain 1"/>
    <property type="match status" value="1"/>
</dbReference>
<protein>
    <submittedName>
        <fullName evidence="3">Glyoxalase</fullName>
    </submittedName>
</protein>
<dbReference type="Proteomes" id="UP000655420">
    <property type="component" value="Unassembled WGS sequence"/>
</dbReference>
<sequence length="156" mass="16328">MTADDPLPPEGEGRPDPDAFGRALGPGLGVNLLVSDVARSARWQARVLGAEVVYRDADFAIVAAHGSVWMLHHDRTYGRHPMGGIARSGGDARGAGAELRLYGRDPDKAAAQAEALAAEVGGGVLAGAEDKPHGLRECYLADPEGYVWVPSVPKHG</sequence>
<evidence type="ECO:0000313" key="4">
    <source>
        <dbReference type="Proteomes" id="UP000655420"/>
    </source>
</evidence>
<dbReference type="InterPro" id="IPR037523">
    <property type="entry name" value="VOC_core"/>
</dbReference>
<evidence type="ECO:0000256" key="1">
    <source>
        <dbReference type="SAM" id="MobiDB-lite"/>
    </source>
</evidence>
<dbReference type="AlphaFoldDB" id="A0A8J7M8R3"/>
<name>A0A8J7M8R3_9RHOB</name>
<dbReference type="Pfam" id="PF00903">
    <property type="entry name" value="Glyoxalase"/>
    <property type="match status" value="1"/>
</dbReference>
<evidence type="ECO:0000259" key="2">
    <source>
        <dbReference type="PROSITE" id="PS51819"/>
    </source>
</evidence>
<proteinExistence type="predicted"/>
<feature type="region of interest" description="Disordered" evidence="1">
    <location>
        <begin position="1"/>
        <end position="21"/>
    </location>
</feature>
<comment type="caution">
    <text evidence="3">The sequence shown here is derived from an EMBL/GenBank/DDBJ whole genome shotgun (WGS) entry which is preliminary data.</text>
</comment>
<dbReference type="RefSeq" id="WP_200612014.1">
    <property type="nucleotide sequence ID" value="NZ_JAEHHL010000010.1"/>
</dbReference>
<dbReference type="InterPro" id="IPR004360">
    <property type="entry name" value="Glyas_Fos-R_dOase_dom"/>
</dbReference>
<gene>
    <name evidence="3" type="ORF">H0I76_15985</name>
</gene>
<dbReference type="EMBL" id="JAEHHL010000010">
    <property type="protein sequence ID" value="MBK0400699.1"/>
    <property type="molecule type" value="Genomic_DNA"/>
</dbReference>
<evidence type="ECO:0000313" key="3">
    <source>
        <dbReference type="EMBL" id="MBK0400699.1"/>
    </source>
</evidence>
<dbReference type="PROSITE" id="PS51819">
    <property type="entry name" value="VOC"/>
    <property type="match status" value="1"/>
</dbReference>
<organism evidence="3 4">
    <name type="scientific">Thermohalobaculum xanthum</name>
    <dbReference type="NCBI Taxonomy" id="2753746"/>
    <lineage>
        <taxon>Bacteria</taxon>
        <taxon>Pseudomonadati</taxon>
        <taxon>Pseudomonadota</taxon>
        <taxon>Alphaproteobacteria</taxon>
        <taxon>Rhodobacterales</taxon>
        <taxon>Paracoccaceae</taxon>
        <taxon>Thermohalobaculum</taxon>
    </lineage>
</organism>
<reference evidence="3" key="1">
    <citation type="submission" date="2020-12" db="EMBL/GenBank/DDBJ databases">
        <title>Bacterial taxonomy.</title>
        <authorList>
            <person name="Pan X."/>
        </authorList>
    </citation>
    <scope>NUCLEOTIDE SEQUENCE</scope>
    <source>
        <strain evidence="3">M0105</strain>
    </source>
</reference>